<accession>A0A6B0GGM5</accession>
<comment type="similarity">
    <text evidence="1 3">Belongs to the PDCD5 family.</text>
</comment>
<dbReference type="PANTHER" id="PTHR10840">
    <property type="entry name" value="PROGRAMMED CELL DEATH PROTEIN 5"/>
    <property type="match status" value="1"/>
</dbReference>
<dbReference type="Proteomes" id="UP000451471">
    <property type="component" value="Unassembled WGS sequence"/>
</dbReference>
<protein>
    <recommendedName>
        <fullName evidence="3">DNA-binding protein GQS65_04145</fullName>
    </recommendedName>
</protein>
<proteinExistence type="inferred from homology"/>
<keyword evidence="6" id="KW-1185">Reference proteome</keyword>
<evidence type="ECO:0000313" key="6">
    <source>
        <dbReference type="Proteomes" id="UP000451471"/>
    </source>
</evidence>
<evidence type="ECO:0000256" key="4">
    <source>
        <dbReference type="SAM" id="MobiDB-lite"/>
    </source>
</evidence>
<sequence>MPDEDELEELRRKKMEQLKEQQQGGEVDEEAMQAQQEQAEAQKKAVLRQYLTDGARKRLNTVKMSKPDRGEQIEQQLVALAQSGRIQNQIDEDQMKDLLQEMTPDKQSFNISRR</sequence>
<dbReference type="RefSeq" id="WP_158203415.1">
    <property type="nucleotide sequence ID" value="NZ_WSZK01000009.1"/>
</dbReference>
<feature type="region of interest" description="Disordered" evidence="4">
    <location>
        <begin position="17"/>
        <end position="40"/>
    </location>
</feature>
<name>A0A6B0GGM5_9EURY</name>
<dbReference type="AlphaFoldDB" id="A0A6B0GGM5"/>
<keyword evidence="2 3" id="KW-0238">DNA-binding</keyword>
<dbReference type="OrthoDB" id="7912at2157"/>
<dbReference type="PANTHER" id="PTHR10840:SF0">
    <property type="entry name" value="PROGRAMMED CELL DEATH PROTEIN 5"/>
    <property type="match status" value="1"/>
</dbReference>
<dbReference type="EMBL" id="WSZK01000009">
    <property type="protein sequence ID" value="MWG33690.1"/>
    <property type="molecule type" value="Genomic_DNA"/>
</dbReference>
<dbReference type="Pfam" id="PF01984">
    <property type="entry name" value="dsDNA_bind"/>
    <property type="match status" value="1"/>
</dbReference>
<evidence type="ECO:0000256" key="3">
    <source>
        <dbReference type="HAMAP-Rule" id="MF_00026"/>
    </source>
</evidence>
<dbReference type="GO" id="GO:0003677">
    <property type="term" value="F:DNA binding"/>
    <property type="evidence" value="ECO:0007669"/>
    <property type="project" value="UniProtKB-UniRule"/>
</dbReference>
<dbReference type="PIRSF" id="PIRSF015730">
    <property type="entry name" value="TFAR19"/>
    <property type="match status" value="1"/>
</dbReference>
<evidence type="ECO:0000256" key="2">
    <source>
        <dbReference type="ARBA" id="ARBA00023125"/>
    </source>
</evidence>
<dbReference type="InterPro" id="IPR002836">
    <property type="entry name" value="PDCD5-like"/>
</dbReference>
<dbReference type="HAMAP" id="MF_00026">
    <property type="entry name" value="dsDNA_bind"/>
    <property type="match status" value="1"/>
</dbReference>
<comment type="caution">
    <text evidence="5">The sequence shown here is derived from an EMBL/GenBank/DDBJ whole genome shotgun (WGS) entry which is preliminary data.</text>
</comment>
<dbReference type="Gene3D" id="1.10.8.140">
    <property type="entry name" value="PDCD5-like"/>
    <property type="match status" value="1"/>
</dbReference>
<dbReference type="NCBIfam" id="NF003268">
    <property type="entry name" value="PRK04239.1"/>
    <property type="match status" value="1"/>
</dbReference>
<dbReference type="InterPro" id="IPR022889">
    <property type="entry name" value="DNA_bind_arc"/>
</dbReference>
<gene>
    <name evidence="5" type="ORF">GQS65_04145</name>
</gene>
<organism evidence="5 6">
    <name type="scientific">Halomarina oriensis</name>
    <dbReference type="NCBI Taxonomy" id="671145"/>
    <lineage>
        <taxon>Archaea</taxon>
        <taxon>Methanobacteriati</taxon>
        <taxon>Methanobacteriota</taxon>
        <taxon>Stenosarchaea group</taxon>
        <taxon>Halobacteria</taxon>
        <taxon>Halobacteriales</taxon>
        <taxon>Natronomonadaceae</taxon>
        <taxon>Halomarina</taxon>
    </lineage>
</organism>
<evidence type="ECO:0000256" key="1">
    <source>
        <dbReference type="ARBA" id="ARBA00010490"/>
    </source>
</evidence>
<evidence type="ECO:0000313" key="5">
    <source>
        <dbReference type="EMBL" id="MWG33690.1"/>
    </source>
</evidence>
<dbReference type="GO" id="GO:0005829">
    <property type="term" value="C:cytosol"/>
    <property type="evidence" value="ECO:0007669"/>
    <property type="project" value="TreeGrafter"/>
</dbReference>
<dbReference type="SUPFAM" id="SSF46950">
    <property type="entry name" value="Double-stranded DNA-binding domain"/>
    <property type="match status" value="1"/>
</dbReference>
<reference evidence="5 6" key="1">
    <citation type="submission" date="2019-12" db="EMBL/GenBank/DDBJ databases">
        <title>Halocatena pleomorpha gen. nov. sp. nov., an extremely halophilic archaeon of family Halobacteriaceae isolated from saltpan soil.</title>
        <authorList>
            <person name="Pal Y."/>
            <person name="Verma A."/>
            <person name="Krishnamurthi S."/>
            <person name="Kumar P."/>
        </authorList>
    </citation>
    <scope>NUCLEOTIDE SEQUENCE [LARGE SCALE GENOMIC DNA]</scope>
    <source>
        <strain evidence="5 6">JCM 16495</strain>
    </source>
</reference>
<dbReference type="InterPro" id="IPR036883">
    <property type="entry name" value="PDCD5-like_sf"/>
</dbReference>